<feature type="signal peptide" evidence="1">
    <location>
        <begin position="1"/>
        <end position="33"/>
    </location>
</feature>
<feature type="domain" description="YARHG" evidence="2">
    <location>
        <begin position="15"/>
        <end position="91"/>
    </location>
</feature>
<accession>A0A1H0JNC2</accession>
<comment type="caution">
    <text evidence="3">The sequence shown here is derived from an EMBL/GenBank/DDBJ whole genome shotgun (WGS) entry which is preliminary data.</text>
</comment>
<evidence type="ECO:0000313" key="3">
    <source>
        <dbReference type="EMBL" id="SDO45277.1"/>
    </source>
</evidence>
<reference evidence="3 4" key="1">
    <citation type="submission" date="2016-10" db="EMBL/GenBank/DDBJ databases">
        <authorList>
            <person name="Varghese N."/>
            <person name="Submissions S."/>
        </authorList>
    </citation>
    <scope>NUCLEOTIDE SEQUENCE [LARGE SCALE GENOMIC DNA]</scope>
    <source>
        <strain evidence="3 4">CGMCC 1.6497</strain>
    </source>
</reference>
<dbReference type="RefSeq" id="WP_090227213.1">
    <property type="nucleotide sequence ID" value="NZ_FNJC01000001.1"/>
</dbReference>
<protein>
    <submittedName>
        <fullName evidence="3">YARHG domain-containing protein</fullName>
    </submittedName>
</protein>
<evidence type="ECO:0000259" key="2">
    <source>
        <dbReference type="SMART" id="SM01324"/>
    </source>
</evidence>
<gene>
    <name evidence="3" type="ORF">SAMN04488061_1217</name>
</gene>
<dbReference type="Proteomes" id="UP000198795">
    <property type="component" value="Unassembled WGS sequence"/>
</dbReference>
<evidence type="ECO:0000256" key="1">
    <source>
        <dbReference type="SAM" id="SignalP"/>
    </source>
</evidence>
<dbReference type="Pfam" id="PF13308">
    <property type="entry name" value="YARHG"/>
    <property type="match status" value="1"/>
</dbReference>
<dbReference type="SMART" id="SM01324">
    <property type="entry name" value="YARHG"/>
    <property type="match status" value="1"/>
</dbReference>
<proteinExistence type="predicted"/>
<dbReference type="EMBL" id="FNJC01000001">
    <property type="protein sequence ID" value="SDO45277.1"/>
    <property type="molecule type" value="Genomic_DNA"/>
</dbReference>
<name>A0A1H0JNC2_9HYPH</name>
<evidence type="ECO:0000313" key="4">
    <source>
        <dbReference type="Proteomes" id="UP000198795"/>
    </source>
</evidence>
<keyword evidence="4" id="KW-1185">Reference proteome</keyword>
<sequence length="234" mass="25322">MKHEVKAFSDAYSRMLMIVCLFLSALLNTPASASEVCDSLWRARNAIFAENGHCFETPKAQAIFGKACFPPFGQLNAADRDAVQTIRNLEAARGCRTSPSQVATNSLGAALPKYTVEITLSPKADERLRTSGETIRVWALYYGEAAAGVKGDEMGEVQLTSETVDIKPGEAAHLGGMRVANEDLKKIVGQRPMLLINVYTSRKVFSDNILDCGIYQDEAAKAGNVALSCKLIGE</sequence>
<dbReference type="InterPro" id="IPR025582">
    <property type="entry name" value="YARHG_dom"/>
</dbReference>
<organism evidence="3 4">
    <name type="scientific">Filomicrobium insigne</name>
    <dbReference type="NCBI Taxonomy" id="418854"/>
    <lineage>
        <taxon>Bacteria</taxon>
        <taxon>Pseudomonadati</taxon>
        <taxon>Pseudomonadota</taxon>
        <taxon>Alphaproteobacteria</taxon>
        <taxon>Hyphomicrobiales</taxon>
        <taxon>Hyphomicrobiaceae</taxon>
        <taxon>Filomicrobium</taxon>
    </lineage>
</organism>
<keyword evidence="1" id="KW-0732">Signal</keyword>
<feature type="chain" id="PRO_5045114058" evidence="1">
    <location>
        <begin position="34"/>
        <end position="234"/>
    </location>
</feature>